<sequence length="78" mass="8259">MITSGLVERGTDSRDRRVAVVALGDAGRGQLAAWNDAHHRRITAALEALAPTERSSIDHALPALAQLAEQLAVVAHRG</sequence>
<dbReference type="SUPFAM" id="SSF46785">
    <property type="entry name" value="Winged helix' DNA-binding domain"/>
    <property type="match status" value="1"/>
</dbReference>
<keyword evidence="2" id="KW-1185">Reference proteome</keyword>
<gene>
    <name evidence="1" type="ORF">KDK95_17965</name>
</gene>
<name>A0A941ED48_9ACTN</name>
<organism evidence="1 2">
    <name type="scientific">Actinospica acidithermotolerans</name>
    <dbReference type="NCBI Taxonomy" id="2828514"/>
    <lineage>
        <taxon>Bacteria</taxon>
        <taxon>Bacillati</taxon>
        <taxon>Actinomycetota</taxon>
        <taxon>Actinomycetes</taxon>
        <taxon>Catenulisporales</taxon>
        <taxon>Actinospicaceae</taxon>
        <taxon>Actinospica</taxon>
    </lineage>
</organism>
<evidence type="ECO:0000313" key="1">
    <source>
        <dbReference type="EMBL" id="MBR7828205.1"/>
    </source>
</evidence>
<reference evidence="1" key="1">
    <citation type="submission" date="2021-04" db="EMBL/GenBank/DDBJ databases">
        <title>Genome based classification of Actinospica acidithermotolerans sp. nov., an actinobacterium isolated from an Indonesian hot spring.</title>
        <authorList>
            <person name="Kusuma A.B."/>
            <person name="Putra K.E."/>
            <person name="Nafisah S."/>
            <person name="Loh J."/>
            <person name="Nouioui I."/>
            <person name="Goodfellow M."/>
        </authorList>
    </citation>
    <scope>NUCLEOTIDE SEQUENCE</scope>
    <source>
        <strain evidence="1">MGRD01-02</strain>
    </source>
</reference>
<proteinExistence type="predicted"/>
<dbReference type="AlphaFoldDB" id="A0A941ED48"/>
<protein>
    <recommendedName>
        <fullName evidence="3">MarR family transcriptional regulator</fullName>
    </recommendedName>
</protein>
<evidence type="ECO:0008006" key="3">
    <source>
        <dbReference type="Google" id="ProtNLM"/>
    </source>
</evidence>
<dbReference type="EMBL" id="JAGSOH010000051">
    <property type="protein sequence ID" value="MBR7828205.1"/>
    <property type="molecule type" value="Genomic_DNA"/>
</dbReference>
<dbReference type="RefSeq" id="WP_212519342.1">
    <property type="nucleotide sequence ID" value="NZ_JAGSOH010000051.1"/>
</dbReference>
<accession>A0A941ED48</accession>
<evidence type="ECO:0000313" key="2">
    <source>
        <dbReference type="Proteomes" id="UP000676325"/>
    </source>
</evidence>
<dbReference type="InterPro" id="IPR036388">
    <property type="entry name" value="WH-like_DNA-bd_sf"/>
</dbReference>
<dbReference type="InterPro" id="IPR036390">
    <property type="entry name" value="WH_DNA-bd_sf"/>
</dbReference>
<dbReference type="Proteomes" id="UP000676325">
    <property type="component" value="Unassembled WGS sequence"/>
</dbReference>
<dbReference type="Gene3D" id="1.10.10.10">
    <property type="entry name" value="Winged helix-like DNA-binding domain superfamily/Winged helix DNA-binding domain"/>
    <property type="match status" value="1"/>
</dbReference>
<comment type="caution">
    <text evidence="1">The sequence shown here is derived from an EMBL/GenBank/DDBJ whole genome shotgun (WGS) entry which is preliminary data.</text>
</comment>